<keyword evidence="4" id="KW-0411">Iron-sulfur</keyword>
<feature type="domain" description="Rieske" evidence="5">
    <location>
        <begin position="55"/>
        <end position="150"/>
    </location>
</feature>
<evidence type="ECO:0000256" key="4">
    <source>
        <dbReference type="ARBA" id="ARBA00023014"/>
    </source>
</evidence>
<keyword evidence="7" id="KW-1185">Reference proteome</keyword>
<dbReference type="RefSeq" id="WP_350411606.1">
    <property type="nucleotide sequence ID" value="NZ_JBEOKT010000005.1"/>
</dbReference>
<dbReference type="PROSITE" id="PS51296">
    <property type="entry name" value="RIESKE"/>
    <property type="match status" value="1"/>
</dbReference>
<keyword evidence="1" id="KW-0001">2Fe-2S</keyword>
<evidence type="ECO:0000256" key="3">
    <source>
        <dbReference type="ARBA" id="ARBA00023004"/>
    </source>
</evidence>
<dbReference type="EMBL" id="JBEOKT010000005">
    <property type="protein sequence ID" value="MER2997217.1"/>
    <property type="molecule type" value="Genomic_DNA"/>
</dbReference>
<protein>
    <recommendedName>
        <fullName evidence="5">Rieske domain-containing protein</fullName>
    </recommendedName>
</protein>
<proteinExistence type="predicted"/>
<evidence type="ECO:0000313" key="6">
    <source>
        <dbReference type="EMBL" id="MER2997217.1"/>
    </source>
</evidence>
<dbReference type="InterPro" id="IPR036922">
    <property type="entry name" value="Rieske_2Fe-2S_sf"/>
</dbReference>
<keyword evidence="3" id="KW-0408">Iron</keyword>
<evidence type="ECO:0000313" key="7">
    <source>
        <dbReference type="Proteomes" id="UP001476807"/>
    </source>
</evidence>
<evidence type="ECO:0000259" key="5">
    <source>
        <dbReference type="PROSITE" id="PS51296"/>
    </source>
</evidence>
<sequence length="152" mass="16234">MPGTTAASLAKAFTTINKLFALLAIVVLVGCSSDNVGPGIPVVPVSEQISVNSLQYPMLRQDGGYAYLQSGYRGIIVIRQNASTYYAFERACPYDPAASCGVVTVDQSNLFLTHSCCGSQFNFQGNVTSGPAVYGLRQYKTSLANNILYISN</sequence>
<dbReference type="InterPro" id="IPR017941">
    <property type="entry name" value="Rieske_2Fe-2S"/>
</dbReference>
<dbReference type="Proteomes" id="UP001476807">
    <property type="component" value="Unassembled WGS sequence"/>
</dbReference>
<organism evidence="6 7">
    <name type="scientific">Pontibacter populi</name>
    <dbReference type="NCBI Taxonomy" id="890055"/>
    <lineage>
        <taxon>Bacteria</taxon>
        <taxon>Pseudomonadati</taxon>
        <taxon>Bacteroidota</taxon>
        <taxon>Cytophagia</taxon>
        <taxon>Cytophagales</taxon>
        <taxon>Hymenobacteraceae</taxon>
        <taxon>Pontibacter</taxon>
    </lineage>
</organism>
<comment type="caution">
    <text evidence="6">The sequence shown here is derived from an EMBL/GenBank/DDBJ whole genome shotgun (WGS) entry which is preliminary data.</text>
</comment>
<evidence type="ECO:0000256" key="2">
    <source>
        <dbReference type="ARBA" id="ARBA00022723"/>
    </source>
</evidence>
<dbReference type="SUPFAM" id="SSF50022">
    <property type="entry name" value="ISP domain"/>
    <property type="match status" value="1"/>
</dbReference>
<dbReference type="Gene3D" id="2.102.10.10">
    <property type="entry name" value="Rieske [2Fe-2S] iron-sulphur domain"/>
    <property type="match status" value="1"/>
</dbReference>
<name>A0ABV1RSU6_9BACT</name>
<gene>
    <name evidence="6" type="ORF">ABS362_06640</name>
</gene>
<evidence type="ECO:0000256" key="1">
    <source>
        <dbReference type="ARBA" id="ARBA00022714"/>
    </source>
</evidence>
<accession>A0ABV1RSU6</accession>
<keyword evidence="2" id="KW-0479">Metal-binding</keyword>
<reference evidence="6 7" key="1">
    <citation type="submission" date="2024-06" db="EMBL/GenBank/DDBJ databases">
        <title>Pontibacter populi HYL7-15.</title>
        <authorList>
            <person name="Kim M.K."/>
        </authorList>
    </citation>
    <scope>NUCLEOTIDE SEQUENCE [LARGE SCALE GENOMIC DNA]</scope>
    <source>
        <strain evidence="6 7">HYL7-15</strain>
    </source>
</reference>